<dbReference type="Proteomes" id="UP000051639">
    <property type="component" value="Unassembled WGS sequence"/>
</dbReference>
<keyword evidence="3" id="KW-1185">Reference proteome</keyword>
<evidence type="ECO:0000256" key="1">
    <source>
        <dbReference type="SAM" id="Phobius"/>
    </source>
</evidence>
<keyword evidence="1" id="KW-0472">Membrane</keyword>
<dbReference type="PATRIC" id="fig|148604.4.peg.916"/>
<feature type="transmembrane region" description="Helical" evidence="1">
    <location>
        <begin position="112"/>
        <end position="133"/>
    </location>
</feature>
<keyword evidence="1" id="KW-1133">Transmembrane helix</keyword>
<dbReference type="OrthoDB" id="258743at2"/>
<name>A0A0R2GU17_9LACO</name>
<dbReference type="EMBL" id="JQBA01000024">
    <property type="protein sequence ID" value="KRN44040.1"/>
    <property type="molecule type" value="Genomic_DNA"/>
</dbReference>
<sequence length="274" mass="30655">MSVSGTLVQTFWLLLGTLVFPVAIVLGLTHINRYSKKMLVASLGPSAQIYLGGLGVIIHESSHLLTALLFAHHIESFKLLVMPWNLDKSSSLGVVNHSWNPKSIYQSLGNTWIAIAPILGCTLALIALTRFLLPTFYANSLNLSQTLSTTALNQNNNQIGFLFFNYLHSLLPTNISLGNFGMFIIWCLLSFNITVGGFDLSDSDLRGAIGAAGQLYLFLAIILFILVYLGLSTYVVYWMYRIFIWVCLVMAISFFWTCIAFVLCWIVYNFKPRF</sequence>
<evidence type="ECO:0000313" key="2">
    <source>
        <dbReference type="EMBL" id="KRN44040.1"/>
    </source>
</evidence>
<feature type="transmembrane region" description="Helical" evidence="1">
    <location>
        <begin position="215"/>
        <end position="236"/>
    </location>
</feature>
<gene>
    <name evidence="2" type="ORF">IV41_GL000883</name>
</gene>
<evidence type="ECO:0000313" key="3">
    <source>
        <dbReference type="Proteomes" id="UP000051639"/>
    </source>
</evidence>
<protein>
    <submittedName>
        <fullName evidence="2">Uncharacterized protein</fullName>
    </submittedName>
</protein>
<accession>A0A0R2GU17</accession>
<keyword evidence="1" id="KW-0812">Transmembrane</keyword>
<feature type="transmembrane region" description="Helical" evidence="1">
    <location>
        <begin position="38"/>
        <end position="58"/>
    </location>
</feature>
<dbReference type="RefSeq" id="WP_056994563.1">
    <property type="nucleotide sequence ID" value="NZ_JQBA01000024.1"/>
</dbReference>
<dbReference type="AlphaFoldDB" id="A0A0R2GU17"/>
<proteinExistence type="predicted"/>
<feature type="transmembrane region" description="Helical" evidence="1">
    <location>
        <begin position="175"/>
        <end position="195"/>
    </location>
</feature>
<comment type="caution">
    <text evidence="2">The sequence shown here is derived from an EMBL/GenBank/DDBJ whole genome shotgun (WGS) entry which is preliminary data.</text>
</comment>
<feature type="transmembrane region" description="Helical" evidence="1">
    <location>
        <begin position="242"/>
        <end position="268"/>
    </location>
</feature>
<reference evidence="2 3" key="1">
    <citation type="journal article" date="2015" name="Genome Announc.">
        <title>Expanding the biotechnology potential of lactobacilli through comparative genomics of 213 strains and associated genera.</title>
        <authorList>
            <person name="Sun Z."/>
            <person name="Harris H.M."/>
            <person name="McCann A."/>
            <person name="Guo C."/>
            <person name="Argimon S."/>
            <person name="Zhang W."/>
            <person name="Yang X."/>
            <person name="Jeffery I.B."/>
            <person name="Cooney J.C."/>
            <person name="Kagawa T.F."/>
            <person name="Liu W."/>
            <person name="Song Y."/>
            <person name="Salvetti E."/>
            <person name="Wrobel A."/>
            <person name="Rasinkangas P."/>
            <person name="Parkhill J."/>
            <person name="Rea M.C."/>
            <person name="O'Sullivan O."/>
            <person name="Ritari J."/>
            <person name="Douillard F.P."/>
            <person name="Paul Ross R."/>
            <person name="Yang R."/>
            <person name="Briner A.E."/>
            <person name="Felis G.E."/>
            <person name="de Vos W.M."/>
            <person name="Barrangou R."/>
            <person name="Klaenhammer T.R."/>
            <person name="Caufield P.W."/>
            <person name="Cui Y."/>
            <person name="Zhang H."/>
            <person name="O'Toole P.W."/>
        </authorList>
    </citation>
    <scope>NUCLEOTIDE SEQUENCE [LARGE SCALE GENOMIC DNA]</scope>
    <source>
        <strain evidence="2 3">DSM 14792</strain>
    </source>
</reference>
<feature type="transmembrane region" description="Helical" evidence="1">
    <location>
        <begin position="12"/>
        <end position="31"/>
    </location>
</feature>
<organism evidence="2 3">
    <name type="scientific">Limosilactobacillus ingluviei</name>
    <dbReference type="NCBI Taxonomy" id="148604"/>
    <lineage>
        <taxon>Bacteria</taxon>
        <taxon>Bacillati</taxon>
        <taxon>Bacillota</taxon>
        <taxon>Bacilli</taxon>
        <taxon>Lactobacillales</taxon>
        <taxon>Lactobacillaceae</taxon>
        <taxon>Limosilactobacillus</taxon>
    </lineage>
</organism>